<proteinExistence type="predicted"/>
<reference evidence="1 2" key="1">
    <citation type="submission" date="2019-01" db="EMBL/GenBank/DDBJ databases">
        <title>Still something new to discover - new insights into E. coli phage diversity and taxonomy.</title>
        <authorList>
            <person name="Korf I.H.E."/>
            <person name="Adriaennsens E."/>
            <person name="Dreiseikelmann B."/>
            <person name="Kropinski A."/>
            <person name="Nimtz M."/>
            <person name="Meier-Kolthoff J.P."/>
            <person name="Rohde M."/>
            <person name="van Raaij M."/>
            <person name="Wittmann J."/>
        </authorList>
    </citation>
    <scope>NUCLEOTIDE SEQUENCE [LARGE SCALE GENOMIC DNA]</scope>
</reference>
<accession>A0A482MZK7</accession>
<gene>
    <name evidence="1" type="ORF">KWBSE43_00027</name>
</gene>
<evidence type="ECO:0000313" key="2">
    <source>
        <dbReference type="Proteomes" id="UP000300764"/>
    </source>
</evidence>
<evidence type="ECO:0000313" key="1">
    <source>
        <dbReference type="EMBL" id="QBQ78855.1"/>
    </source>
</evidence>
<dbReference type="Pfam" id="PF21825">
    <property type="entry name" value="crAss001_48"/>
    <property type="match status" value="1"/>
</dbReference>
<name>A0A482MZK7_9CAUD</name>
<organism evidence="1 2">
    <name type="scientific">Escherichia phage vB_EcoM_KWBSE43-6</name>
    <dbReference type="NCBI Taxonomy" id="2508194"/>
    <lineage>
        <taxon>Viruses</taxon>
        <taxon>Duplodnaviria</taxon>
        <taxon>Heunggongvirae</taxon>
        <taxon>Uroviricota</taxon>
        <taxon>Caudoviricetes</taxon>
        <taxon>Pantevenvirales</taxon>
        <taxon>Ackermannviridae</taxon>
        <taxon>Taipeivirus</taxon>
        <taxon>Taipeivirus KWBSE436</taxon>
    </lineage>
</organism>
<sequence>MSKQLLPHQERVVQEKEELEKKYNALGAFREGDTFKSLSINEQFWLNSQHYVMGLYLHVLNERINRF</sequence>
<protein>
    <submittedName>
        <fullName evidence="1">Uncharacterized protein</fullName>
    </submittedName>
</protein>
<dbReference type="EMBL" id="MK373783">
    <property type="protein sequence ID" value="QBQ78855.1"/>
    <property type="molecule type" value="Genomic_DNA"/>
</dbReference>
<keyword evidence="2" id="KW-1185">Reference proteome</keyword>
<dbReference type="InterPro" id="IPR054052">
    <property type="entry name" value="Y16Q-like"/>
</dbReference>
<dbReference type="Proteomes" id="UP000300764">
    <property type="component" value="Segment"/>
</dbReference>